<dbReference type="Proteomes" id="UP000275331">
    <property type="component" value="Unassembled WGS sequence"/>
</dbReference>
<organism evidence="1 2">
    <name type="scientific">Atlantibacter subterraneus</name>
    <dbReference type="NCBI Taxonomy" id="255519"/>
    <lineage>
        <taxon>Bacteria</taxon>
        <taxon>Pseudomonadati</taxon>
        <taxon>Pseudomonadota</taxon>
        <taxon>Gammaproteobacteria</taxon>
        <taxon>Enterobacterales</taxon>
        <taxon>Enterobacteriaceae</taxon>
        <taxon>Atlantibacter</taxon>
    </lineage>
</organism>
<name>A0A427URS2_9ENTR</name>
<sequence length="138" mass="15950">MLKIVNSEINLEVTPFEKITNTTETGFYHEWLKMYVEFQAKGINLTTTWECYIGELEEFYSQLIDLKDSSIAKQVIFSPMEGMITMIISKNIGPEESYSFKFKIATSVRSDFFVEGIIGMDQTYIHGIIEGVHNLIHY</sequence>
<evidence type="ECO:0000313" key="2">
    <source>
        <dbReference type="Proteomes" id="UP000275331"/>
    </source>
</evidence>
<reference evidence="1 2" key="1">
    <citation type="submission" date="2018-10" db="EMBL/GenBank/DDBJ databases">
        <title>Transmission dynamics of multidrug resistant bacteria on intensive care unit surfaces.</title>
        <authorList>
            <person name="D'Souza A.W."/>
            <person name="Potter R.F."/>
            <person name="Wallace M."/>
            <person name="Shupe A."/>
            <person name="Patel S."/>
            <person name="Sun S."/>
            <person name="Gul D."/>
            <person name="Kwon J.H."/>
            <person name="Andleeb S."/>
            <person name="Burnham C.-A.D."/>
            <person name="Dantas G."/>
        </authorList>
    </citation>
    <scope>NUCLEOTIDE SEQUENCE [LARGE SCALE GENOMIC DNA]</scope>
    <source>
        <strain evidence="1 2">AS_373</strain>
    </source>
</reference>
<gene>
    <name evidence="1" type="ORF">EGT71_19010</name>
</gene>
<comment type="caution">
    <text evidence="1">The sequence shown here is derived from an EMBL/GenBank/DDBJ whole genome shotgun (WGS) entry which is preliminary data.</text>
</comment>
<protein>
    <submittedName>
        <fullName evidence="1">Uncharacterized protein</fullName>
    </submittedName>
</protein>
<proteinExistence type="predicted"/>
<dbReference type="EMBL" id="RHXB01000014">
    <property type="protein sequence ID" value="RSE23275.1"/>
    <property type="molecule type" value="Genomic_DNA"/>
</dbReference>
<dbReference type="RefSeq" id="WP_125294781.1">
    <property type="nucleotide sequence ID" value="NZ_JAPTZM010000002.1"/>
</dbReference>
<accession>A0A427URS2</accession>
<dbReference type="AlphaFoldDB" id="A0A427URS2"/>
<evidence type="ECO:0000313" key="1">
    <source>
        <dbReference type="EMBL" id="RSE23275.1"/>
    </source>
</evidence>
<dbReference type="OrthoDB" id="6428138at2"/>